<sequence>MHVFKWSPTFHVDKEPSVVPVWFKLPKLPLHYFNKECLFQIVSVLGSPLFVDAATMAASRPSIARVCVEIDLLKQLTQRVWIGNGDHEGFWQALIPENMPKYCSHCFRQGHTQDYCHVLHPDFKSERPLISKKNEGNLAFQPPSSSVLGSVGKGEQPGQGVENNIIDKVDDSKKDKVDAVDKEGISAAPKVTTLDEECAADGDCPKICIDLSKELATGACSDNQPMVPQHALEELGDKFPDKQTEYLEFLAGTDNVEQPCPVDDPKQSFEQQVFVPTRIDEGLISVSKGEKEVDEDIHAQGVVDDLHITSSSLHLSLQISSALFELPIIFSFVHAKCTAHERVQLWNSLIVDKPKQSAWFIVGDFNVIVSAEEKKGGMPFRPEEGWDFLDFMSQAGIFYVGYSGSRFTWCNNRHGRVHIWKRLDRLLMNQSASSLGLKFSVQHLCRDPSDHAPLLLSAVTNLDDKPKPFRFMNFWTSKPELLDVIKCQWNRRFSGPLLNIFAQKLRKVKAALRIWSRNVFGDIFESVKVAEQRAFKAELSYDDDASEANLVELHEAQAQLRRSHGVEHMFWQQKARLKWLKDGDRNSKYFHSVVAKRRNNENLEEIPSIEEVKSVVFAMDGESAAGPNSFSGKFFTCAWDIVVEDLYAALGLRQGDPISPALLVIGVEVLSRMLNLLSGQSGIAIADLLASLESKKCNIVGREGAERHANRLSKIGTELGSNIVYDSFSQLPSSGTLVMFPTRFFAKQRQYQSESLAMQARESGDADFLELLLESNLNEIKLQNYSIEHS</sequence>
<feature type="region of interest" description="Disordered" evidence="1">
    <location>
        <begin position="141"/>
        <end position="163"/>
    </location>
</feature>
<dbReference type="AlphaFoldDB" id="A0A6P6UZR7"/>
<dbReference type="OrthoDB" id="1227051at2759"/>
<accession>A0A6P6UZR7</accession>
<keyword evidence="2" id="KW-1185">Reference proteome</keyword>
<reference evidence="2" key="1">
    <citation type="journal article" date="2025" name="Foods">
        <title>Unveiling the Microbial Signatures of Arabica Coffee Cherries: Insights into Ripeness Specific Diversity, Functional Traits, and Implications for Quality and Safety.</title>
        <authorList>
            <consortium name="RefSeq"/>
            <person name="Tenea G.N."/>
            <person name="Cifuentes V."/>
            <person name="Reyes P."/>
            <person name="Cevallos-Vallejos M."/>
        </authorList>
    </citation>
    <scope>NUCLEOTIDE SEQUENCE [LARGE SCALE GENOMIC DNA]</scope>
</reference>
<gene>
    <name evidence="3" type="primary">LOC113715975</name>
</gene>
<organism evidence="2 3">
    <name type="scientific">Coffea arabica</name>
    <name type="common">Arabian coffee</name>
    <dbReference type="NCBI Taxonomy" id="13443"/>
    <lineage>
        <taxon>Eukaryota</taxon>
        <taxon>Viridiplantae</taxon>
        <taxon>Streptophyta</taxon>
        <taxon>Embryophyta</taxon>
        <taxon>Tracheophyta</taxon>
        <taxon>Spermatophyta</taxon>
        <taxon>Magnoliopsida</taxon>
        <taxon>eudicotyledons</taxon>
        <taxon>Gunneridae</taxon>
        <taxon>Pentapetalae</taxon>
        <taxon>asterids</taxon>
        <taxon>lamiids</taxon>
        <taxon>Gentianales</taxon>
        <taxon>Rubiaceae</taxon>
        <taxon>Ixoroideae</taxon>
        <taxon>Gardenieae complex</taxon>
        <taxon>Bertiereae - Coffeeae clade</taxon>
        <taxon>Coffeeae</taxon>
        <taxon>Coffea</taxon>
    </lineage>
</organism>
<dbReference type="InterPro" id="IPR036691">
    <property type="entry name" value="Endo/exonu/phosph_ase_sf"/>
</dbReference>
<dbReference type="SUPFAM" id="SSF56219">
    <property type="entry name" value="DNase I-like"/>
    <property type="match status" value="1"/>
</dbReference>
<evidence type="ECO:0000256" key="1">
    <source>
        <dbReference type="SAM" id="MobiDB-lite"/>
    </source>
</evidence>
<dbReference type="Gene3D" id="3.60.10.10">
    <property type="entry name" value="Endonuclease/exonuclease/phosphatase"/>
    <property type="match status" value="1"/>
</dbReference>
<dbReference type="PANTHER" id="PTHR31286">
    <property type="entry name" value="GLYCINE-RICH CELL WALL STRUCTURAL PROTEIN 1.8-LIKE"/>
    <property type="match status" value="1"/>
</dbReference>
<protein>
    <recommendedName>
        <fullName evidence="4">DUF4283 domain-containing protein</fullName>
    </recommendedName>
</protein>
<evidence type="ECO:0000313" key="2">
    <source>
        <dbReference type="Proteomes" id="UP001652660"/>
    </source>
</evidence>
<reference evidence="3" key="2">
    <citation type="submission" date="2025-08" db="UniProtKB">
        <authorList>
            <consortium name="RefSeq"/>
        </authorList>
    </citation>
    <scope>IDENTIFICATION</scope>
    <source>
        <tissue evidence="3">Leaves</tissue>
    </source>
</reference>
<dbReference type="PANTHER" id="PTHR31286:SF180">
    <property type="entry name" value="OS10G0362600 PROTEIN"/>
    <property type="match status" value="1"/>
</dbReference>
<dbReference type="InterPro" id="IPR040256">
    <property type="entry name" value="At4g02000-like"/>
</dbReference>
<proteinExistence type="predicted"/>
<name>A0A6P6UZR7_COFAR</name>
<evidence type="ECO:0008006" key="4">
    <source>
        <dbReference type="Google" id="ProtNLM"/>
    </source>
</evidence>
<evidence type="ECO:0000313" key="3">
    <source>
        <dbReference type="RefSeq" id="XP_027096078.2"/>
    </source>
</evidence>
<dbReference type="RefSeq" id="XP_027096078.2">
    <property type="nucleotide sequence ID" value="XM_027240277.2"/>
</dbReference>
<dbReference type="GeneID" id="113715975"/>
<dbReference type="Proteomes" id="UP001652660">
    <property type="component" value="Chromosome 11c"/>
</dbReference>